<dbReference type="AlphaFoldDB" id="A0A8D7FLW3"/>
<evidence type="ECO:0000256" key="2">
    <source>
        <dbReference type="ARBA" id="ARBA00022695"/>
    </source>
</evidence>
<dbReference type="EMBL" id="HG996467">
    <property type="protein sequence ID" value="CAG1860711.1"/>
    <property type="molecule type" value="Genomic_DNA"/>
</dbReference>
<evidence type="ECO:0000259" key="8">
    <source>
        <dbReference type="Pfam" id="PF17917"/>
    </source>
</evidence>
<reference evidence="9" key="1">
    <citation type="submission" date="2021-03" db="EMBL/GenBank/DDBJ databases">
        <authorList>
            <consortium name="Genoscope - CEA"/>
            <person name="William W."/>
        </authorList>
    </citation>
    <scope>NUCLEOTIDE SEQUENCE</scope>
    <source>
        <strain evidence="9">Doubled-haploid Pahang</strain>
    </source>
</reference>
<keyword evidence="6" id="KW-0695">RNA-directed DNA polymerase</keyword>
<evidence type="ECO:0000256" key="1">
    <source>
        <dbReference type="ARBA" id="ARBA00022679"/>
    </source>
</evidence>
<dbReference type="InterPro" id="IPR036397">
    <property type="entry name" value="RNaseH_sf"/>
</dbReference>
<keyword evidence="5" id="KW-0378">Hydrolase</keyword>
<proteinExistence type="predicted"/>
<dbReference type="SUPFAM" id="SSF56672">
    <property type="entry name" value="DNA/RNA polymerases"/>
    <property type="match status" value="1"/>
</dbReference>
<feature type="compositionally biased region" description="Basic and acidic residues" evidence="7">
    <location>
        <begin position="226"/>
        <end position="235"/>
    </location>
</feature>
<dbReference type="InterPro" id="IPR043502">
    <property type="entry name" value="DNA/RNA_pol_sf"/>
</dbReference>
<evidence type="ECO:0000256" key="6">
    <source>
        <dbReference type="ARBA" id="ARBA00022918"/>
    </source>
</evidence>
<dbReference type="GO" id="GO:0016787">
    <property type="term" value="F:hydrolase activity"/>
    <property type="evidence" value="ECO:0007669"/>
    <property type="project" value="UniProtKB-KW"/>
</dbReference>
<organism evidence="9">
    <name type="scientific">Musa acuminata subsp. malaccensis</name>
    <name type="common">Wild banana</name>
    <name type="synonym">Musa malaccensis</name>
    <dbReference type="NCBI Taxonomy" id="214687"/>
    <lineage>
        <taxon>Eukaryota</taxon>
        <taxon>Viridiplantae</taxon>
        <taxon>Streptophyta</taxon>
        <taxon>Embryophyta</taxon>
        <taxon>Tracheophyta</taxon>
        <taxon>Spermatophyta</taxon>
        <taxon>Magnoliopsida</taxon>
        <taxon>Liliopsida</taxon>
        <taxon>Zingiberales</taxon>
        <taxon>Musaceae</taxon>
        <taxon>Musa</taxon>
    </lineage>
</organism>
<dbReference type="GO" id="GO:0004519">
    <property type="term" value="F:endonuclease activity"/>
    <property type="evidence" value="ECO:0007669"/>
    <property type="project" value="UniProtKB-KW"/>
</dbReference>
<evidence type="ECO:0000313" key="9">
    <source>
        <dbReference type="EMBL" id="CAG1860711.1"/>
    </source>
</evidence>
<keyword evidence="2" id="KW-0548">Nucleotidyltransferase</keyword>
<feature type="compositionally biased region" description="Basic and acidic residues" evidence="7">
    <location>
        <begin position="197"/>
        <end position="207"/>
    </location>
</feature>
<evidence type="ECO:0000256" key="3">
    <source>
        <dbReference type="ARBA" id="ARBA00022722"/>
    </source>
</evidence>
<dbReference type="Pfam" id="PF17917">
    <property type="entry name" value="RT_RNaseH"/>
    <property type="match status" value="1"/>
</dbReference>
<protein>
    <submittedName>
        <fullName evidence="9">(wild Malaysian banana) hypothetical protein</fullName>
    </submittedName>
</protein>
<dbReference type="GO" id="GO:0003964">
    <property type="term" value="F:RNA-directed DNA polymerase activity"/>
    <property type="evidence" value="ECO:0007669"/>
    <property type="project" value="UniProtKB-KW"/>
</dbReference>
<feature type="domain" description="Reverse transcriptase RNase H-like" evidence="8">
    <location>
        <begin position="15"/>
        <end position="92"/>
    </location>
</feature>
<gene>
    <name evidence="9" type="ORF">GSMUA_56050.1</name>
</gene>
<accession>A0A8D7FLW3</accession>
<feature type="region of interest" description="Disordered" evidence="7">
    <location>
        <begin position="197"/>
        <end position="256"/>
    </location>
</feature>
<feature type="compositionally biased region" description="Polar residues" evidence="7">
    <location>
        <begin position="236"/>
        <end position="256"/>
    </location>
</feature>
<dbReference type="Gene3D" id="3.30.420.10">
    <property type="entry name" value="Ribonuclease H-like superfamily/Ribonuclease H"/>
    <property type="match status" value="1"/>
</dbReference>
<sequence length="256" mass="29198">MHGGVGRYLQMEKQKHDPKGTEKICAYASGKFNPIKSTIDAEMHAVMKTLEALKIYFLDKREIIIRTDCQAIISFFDKSTQNKPSRVRWMAFVDYITGSGVDVKFEHIEGTSNVLADSLSRLINILIAGWPSEALLLLTEATQEVQAKPDPRAALHLNQLMNQVISSDNTNRSWISSEPEHDKEYQLMNKDCLKEGLEQSRRKPPDKHVRRFNNSETSTQSKRKNTKEGVEERITGTRTGCQLSSNSNSNWRRPYP</sequence>
<keyword evidence="1" id="KW-0808">Transferase</keyword>
<name>A0A8D7FLW3_MUSAM</name>
<evidence type="ECO:0000256" key="7">
    <source>
        <dbReference type="SAM" id="MobiDB-lite"/>
    </source>
</evidence>
<keyword evidence="4" id="KW-0255">Endonuclease</keyword>
<evidence type="ECO:0000256" key="4">
    <source>
        <dbReference type="ARBA" id="ARBA00022759"/>
    </source>
</evidence>
<dbReference type="InterPro" id="IPR041373">
    <property type="entry name" value="RT_RNaseH"/>
</dbReference>
<evidence type="ECO:0000256" key="5">
    <source>
        <dbReference type="ARBA" id="ARBA00022801"/>
    </source>
</evidence>
<dbReference type="GO" id="GO:0003676">
    <property type="term" value="F:nucleic acid binding"/>
    <property type="evidence" value="ECO:0007669"/>
    <property type="project" value="InterPro"/>
</dbReference>
<keyword evidence="3" id="KW-0540">Nuclease</keyword>